<feature type="region of interest" description="Disordered" evidence="2">
    <location>
        <begin position="150"/>
        <end position="216"/>
    </location>
</feature>
<dbReference type="InterPro" id="IPR006315">
    <property type="entry name" value="OM_autotransptr_brl_dom"/>
</dbReference>
<dbReference type="GO" id="GO:0019867">
    <property type="term" value="C:outer membrane"/>
    <property type="evidence" value="ECO:0007669"/>
    <property type="project" value="InterPro"/>
</dbReference>
<evidence type="ECO:0000313" key="4">
    <source>
        <dbReference type="EMBL" id="MPY66949.1"/>
    </source>
</evidence>
<accession>A0A7X1NWV7</accession>
<name>A0A7X1NWV7_9DEIO</name>
<dbReference type="AlphaFoldDB" id="A0A7X1NWV7"/>
<dbReference type="SUPFAM" id="SSF103515">
    <property type="entry name" value="Autotransporter"/>
    <property type="match status" value="1"/>
</dbReference>
<dbReference type="InterPro" id="IPR051465">
    <property type="entry name" value="Cell_Envelope_Struct_Comp"/>
</dbReference>
<dbReference type="InterPro" id="IPR008160">
    <property type="entry name" value="Collagen"/>
</dbReference>
<dbReference type="Proteomes" id="UP000484842">
    <property type="component" value="Unassembled WGS sequence"/>
</dbReference>
<feature type="compositionally biased region" description="Low complexity" evidence="2">
    <location>
        <begin position="168"/>
        <end position="204"/>
    </location>
</feature>
<evidence type="ECO:0000256" key="1">
    <source>
        <dbReference type="SAM" id="Coils"/>
    </source>
</evidence>
<feature type="coiled-coil region" evidence="1">
    <location>
        <begin position="100"/>
        <end position="148"/>
    </location>
</feature>
<dbReference type="Pfam" id="PF01391">
    <property type="entry name" value="Collagen"/>
    <property type="match status" value="1"/>
</dbReference>
<keyword evidence="1" id="KW-0175">Coiled coil</keyword>
<dbReference type="PANTHER" id="PTHR43308:SF1">
    <property type="entry name" value="OUTER MEMBRANE PROTEIN ALPHA"/>
    <property type="match status" value="1"/>
</dbReference>
<keyword evidence="5" id="KW-1185">Reference proteome</keyword>
<comment type="caution">
    <text evidence="4">The sequence shown here is derived from an EMBL/GenBank/DDBJ whole genome shotgun (WGS) entry which is preliminary data.</text>
</comment>
<sequence>MALGTALAGGSGSAPTTTTPLTPVTPQVTPVTQAPVVACTPGTWAQAAIELVTQRGLFIGYPDGQFDWCQAATRQEVAQVLARLIAQLPANQTTFNPAELQTLRQGLQEALTGLEQLRAQVAAQNTAIEELRAQIAELQAAIANLPAAGTGAAGAVGPQGPAGPAGPQGPQGETGATGPQGAAGPAGPQGPQGEVGPQGPAGPQGERGEPGASYVPPVEPLRYGNYIGVSYYNILQQNVGSMVRVMVGNDALVGSLGLRVTGDFRVRGETPGNSISALATYRGTFNRADGILGAGGGYNLERQATFGELLVGVDYRIIDRVALFGEARQQFYFDGSNTTNSSVAAGVKFRF</sequence>
<evidence type="ECO:0000313" key="5">
    <source>
        <dbReference type="Proteomes" id="UP000484842"/>
    </source>
</evidence>
<feature type="compositionally biased region" description="Low complexity" evidence="2">
    <location>
        <begin position="150"/>
        <end position="159"/>
    </location>
</feature>
<dbReference type="Gene3D" id="2.40.128.130">
    <property type="entry name" value="Autotransporter beta-domain"/>
    <property type="match status" value="1"/>
</dbReference>
<gene>
    <name evidence="4" type="ORF">F8S09_09650</name>
</gene>
<dbReference type="PROSITE" id="PS51272">
    <property type="entry name" value="SLH"/>
    <property type="match status" value="1"/>
</dbReference>
<feature type="region of interest" description="Disordered" evidence="2">
    <location>
        <begin position="1"/>
        <end position="25"/>
    </location>
</feature>
<dbReference type="InterPro" id="IPR036709">
    <property type="entry name" value="Autotransporte_beta_dom_sf"/>
</dbReference>
<dbReference type="PANTHER" id="PTHR43308">
    <property type="entry name" value="OUTER MEMBRANE PROTEIN ALPHA-RELATED"/>
    <property type="match status" value="1"/>
</dbReference>
<dbReference type="InterPro" id="IPR001119">
    <property type="entry name" value="SLH_dom"/>
</dbReference>
<feature type="domain" description="SLH" evidence="3">
    <location>
        <begin position="32"/>
        <end position="95"/>
    </location>
</feature>
<protein>
    <submittedName>
        <fullName evidence="4">Autotransporter outer membrane beta-barrel domain-containing protein</fullName>
    </submittedName>
</protein>
<organism evidence="4 5">
    <name type="scientific">Deinococcus terrestris</name>
    <dbReference type="NCBI Taxonomy" id="2651870"/>
    <lineage>
        <taxon>Bacteria</taxon>
        <taxon>Thermotogati</taxon>
        <taxon>Deinococcota</taxon>
        <taxon>Deinococci</taxon>
        <taxon>Deinococcales</taxon>
        <taxon>Deinococcaceae</taxon>
        <taxon>Deinococcus</taxon>
    </lineage>
</organism>
<dbReference type="EMBL" id="WBSL01000003">
    <property type="protein sequence ID" value="MPY66949.1"/>
    <property type="molecule type" value="Genomic_DNA"/>
</dbReference>
<feature type="compositionally biased region" description="Low complexity" evidence="2">
    <location>
        <begin position="13"/>
        <end position="25"/>
    </location>
</feature>
<reference evidence="4 5" key="1">
    <citation type="submission" date="2019-10" db="EMBL/GenBank/DDBJ databases">
        <title>Deinococcus sp. isolated from soil.</title>
        <authorList>
            <person name="Li Y."/>
            <person name="Wang J."/>
        </authorList>
    </citation>
    <scope>NUCLEOTIDE SEQUENCE [LARGE SCALE GENOMIC DNA]</scope>
    <source>
        <strain evidence="4 5">SDU3-2</strain>
    </source>
</reference>
<evidence type="ECO:0000259" key="3">
    <source>
        <dbReference type="PROSITE" id="PS51272"/>
    </source>
</evidence>
<proteinExistence type="predicted"/>
<evidence type="ECO:0000256" key="2">
    <source>
        <dbReference type="SAM" id="MobiDB-lite"/>
    </source>
</evidence>
<dbReference type="NCBIfam" id="TIGR01414">
    <property type="entry name" value="autotrans_barl"/>
    <property type="match status" value="1"/>
</dbReference>